<gene>
    <name evidence="1" type="ORF">OGM63_16540</name>
</gene>
<protein>
    <submittedName>
        <fullName evidence="1">Uncharacterized protein</fullName>
    </submittedName>
</protein>
<proteinExistence type="predicted"/>
<evidence type="ECO:0000313" key="1">
    <source>
        <dbReference type="EMBL" id="MCV3215101.1"/>
    </source>
</evidence>
<accession>A0ABT3B155</accession>
<comment type="caution">
    <text evidence="1">The sequence shown here is derived from an EMBL/GenBank/DDBJ whole genome shotgun (WGS) entry which is preliminary data.</text>
</comment>
<name>A0ABT3B155_9CYAN</name>
<reference evidence="1 2" key="1">
    <citation type="submission" date="2022-10" db="EMBL/GenBank/DDBJ databases">
        <title>Identification of biosynthetic pathway for the production of the potent trypsin inhibitor radiosumin.</title>
        <authorList>
            <person name="Fewer D.P."/>
            <person name="Delbaje E."/>
            <person name="Ouyang X."/>
            <person name="Agostino P.D."/>
            <person name="Wahlsten M."/>
            <person name="Jokela J."/>
            <person name="Permi P."/>
            <person name="Haapaniemi E."/>
            <person name="Koistinen H."/>
        </authorList>
    </citation>
    <scope>NUCLEOTIDE SEQUENCE [LARGE SCALE GENOMIC DNA]</scope>
    <source>
        <strain evidence="1 2">NIES-515</strain>
    </source>
</reference>
<keyword evidence="2" id="KW-1185">Reference proteome</keyword>
<dbReference type="RefSeq" id="WP_263746689.1">
    <property type="nucleotide sequence ID" value="NZ_JAOWRF010000240.1"/>
</dbReference>
<dbReference type="EMBL" id="JAOWRF010000240">
    <property type="protein sequence ID" value="MCV3215101.1"/>
    <property type="molecule type" value="Genomic_DNA"/>
</dbReference>
<organism evidence="1 2">
    <name type="scientific">Plectonema radiosum NIES-515</name>
    <dbReference type="NCBI Taxonomy" id="2986073"/>
    <lineage>
        <taxon>Bacteria</taxon>
        <taxon>Bacillati</taxon>
        <taxon>Cyanobacteriota</taxon>
        <taxon>Cyanophyceae</taxon>
        <taxon>Oscillatoriophycideae</taxon>
        <taxon>Oscillatoriales</taxon>
        <taxon>Microcoleaceae</taxon>
        <taxon>Plectonema</taxon>
    </lineage>
</organism>
<dbReference type="Proteomes" id="UP001526143">
    <property type="component" value="Unassembled WGS sequence"/>
</dbReference>
<sequence length="171" mass="19281">MNNKYRRAKNNPLLLFFMTLDSDKCVIPGLNRGRMVLLDTQGLIGRWVFTSSYDGKQKVSDWNKTGGVIPPTSSMLGQKFWEFHTKRLYQPGQAVDDGFLITFNDQTSYITIEGGQRSELMVHDDKNRATAEGSHGCPVALSTSEFEDFCNGIQQAVSHLPTIPFVTLYCY</sequence>
<evidence type="ECO:0000313" key="2">
    <source>
        <dbReference type="Proteomes" id="UP001526143"/>
    </source>
</evidence>